<comment type="caution">
    <text evidence="3">The sequence shown here is derived from an EMBL/GenBank/DDBJ whole genome shotgun (WGS) entry which is preliminary data.</text>
</comment>
<evidence type="ECO:0000313" key="4">
    <source>
        <dbReference type="EMBL" id="CAF3773716.1"/>
    </source>
</evidence>
<dbReference type="Proteomes" id="UP000663848">
    <property type="component" value="Unassembled WGS sequence"/>
</dbReference>
<proteinExistence type="predicted"/>
<dbReference type="OrthoDB" id="9970215at2759"/>
<name>A0A818NJ08_9BILA</name>
<protein>
    <submittedName>
        <fullName evidence="3">Uncharacterized protein</fullName>
    </submittedName>
</protein>
<dbReference type="Proteomes" id="UP000663851">
    <property type="component" value="Unassembled WGS sequence"/>
</dbReference>
<reference evidence="3" key="1">
    <citation type="submission" date="2021-02" db="EMBL/GenBank/DDBJ databases">
        <authorList>
            <person name="Nowell W R."/>
        </authorList>
    </citation>
    <scope>NUCLEOTIDE SEQUENCE</scope>
</reference>
<dbReference type="Proteomes" id="UP000663873">
    <property type="component" value="Unassembled WGS sequence"/>
</dbReference>
<organism evidence="3 9">
    <name type="scientific">Rotaria socialis</name>
    <dbReference type="NCBI Taxonomy" id="392032"/>
    <lineage>
        <taxon>Eukaryota</taxon>
        <taxon>Metazoa</taxon>
        <taxon>Spiralia</taxon>
        <taxon>Gnathifera</taxon>
        <taxon>Rotifera</taxon>
        <taxon>Eurotatoria</taxon>
        <taxon>Bdelloidea</taxon>
        <taxon>Philodinida</taxon>
        <taxon>Philodinidae</taxon>
        <taxon>Rotaria</taxon>
    </lineage>
</organism>
<evidence type="ECO:0000313" key="2">
    <source>
        <dbReference type="EMBL" id="CAF3326267.1"/>
    </source>
</evidence>
<dbReference type="EMBL" id="CAJOBO010000191">
    <property type="protein sequence ID" value="CAF4157709.1"/>
    <property type="molecule type" value="Genomic_DNA"/>
</dbReference>
<dbReference type="Proteomes" id="UP000663869">
    <property type="component" value="Unassembled WGS sequence"/>
</dbReference>
<dbReference type="Proteomes" id="UP000663872">
    <property type="component" value="Unassembled WGS sequence"/>
</dbReference>
<evidence type="ECO:0000313" key="1">
    <source>
        <dbReference type="EMBL" id="CAF3059853.1"/>
    </source>
</evidence>
<evidence type="ECO:0000313" key="10">
    <source>
        <dbReference type="Proteomes" id="UP000663873"/>
    </source>
</evidence>
<gene>
    <name evidence="3" type="ORF">FME351_LOCUS22287</name>
    <name evidence="4" type="ORF">GRG538_LOCUS32651</name>
    <name evidence="5" type="ORF">HFQ381_LOCUS4762</name>
    <name evidence="2" type="ORF">LUA448_LOCUS10492</name>
    <name evidence="8" type="ORF">QYT958_LOCUS668</name>
    <name evidence="1" type="ORF">TIS948_LOCUS4495</name>
    <name evidence="6" type="ORF">TSG867_LOCUS284</name>
    <name evidence="7" type="ORF">UJA718_LOCUS15976</name>
</gene>
<dbReference type="EMBL" id="CAJNYU010002862">
    <property type="protein sequence ID" value="CAF3607738.1"/>
    <property type="molecule type" value="Genomic_DNA"/>
</dbReference>
<evidence type="ECO:0000313" key="3">
    <source>
        <dbReference type="EMBL" id="CAF3607738.1"/>
    </source>
</evidence>
<dbReference type="EMBL" id="CAJNYT010005764">
    <property type="protein sequence ID" value="CAF3773716.1"/>
    <property type="molecule type" value="Genomic_DNA"/>
</dbReference>
<dbReference type="Proteomes" id="UP000663825">
    <property type="component" value="Unassembled WGS sequence"/>
</dbReference>
<dbReference type="AlphaFoldDB" id="A0A818NJ08"/>
<sequence length="96" mass="11204">MANRINTCSFTFTSLRTHLPCDVLGVERTWEYLKREFNRHSDGLPDAKYYETMGSGPQLFAVVGDTVYYHDEEKWFSYSSATNIVHDMIELDDELK</sequence>
<accession>A0A818NJ08</accession>
<evidence type="ECO:0000313" key="9">
    <source>
        <dbReference type="Proteomes" id="UP000663869"/>
    </source>
</evidence>
<dbReference type="Proteomes" id="UP000663833">
    <property type="component" value="Unassembled WGS sequence"/>
</dbReference>
<evidence type="ECO:0000313" key="5">
    <source>
        <dbReference type="EMBL" id="CAF4157709.1"/>
    </source>
</evidence>
<dbReference type="EMBL" id="CAJNYD010001263">
    <property type="protein sequence ID" value="CAF3326267.1"/>
    <property type="molecule type" value="Genomic_DNA"/>
</dbReference>
<evidence type="ECO:0000313" key="8">
    <source>
        <dbReference type="EMBL" id="CAF4451335.1"/>
    </source>
</evidence>
<dbReference type="Proteomes" id="UP000663862">
    <property type="component" value="Unassembled WGS sequence"/>
</dbReference>
<dbReference type="EMBL" id="CAJOBR010000031">
    <property type="protein sequence ID" value="CAF4451335.1"/>
    <property type="molecule type" value="Genomic_DNA"/>
</dbReference>
<dbReference type="EMBL" id="CAJOBQ010000005">
    <property type="protein sequence ID" value="CAF4204083.1"/>
    <property type="molecule type" value="Genomic_DNA"/>
</dbReference>
<dbReference type="EMBL" id="CAJOBP010002420">
    <property type="protein sequence ID" value="CAF4353757.1"/>
    <property type="molecule type" value="Genomic_DNA"/>
</dbReference>
<keyword evidence="10" id="KW-1185">Reference proteome</keyword>
<dbReference type="EMBL" id="CAJNXB010000493">
    <property type="protein sequence ID" value="CAF3059853.1"/>
    <property type="molecule type" value="Genomic_DNA"/>
</dbReference>
<evidence type="ECO:0000313" key="6">
    <source>
        <dbReference type="EMBL" id="CAF4204083.1"/>
    </source>
</evidence>
<evidence type="ECO:0000313" key="7">
    <source>
        <dbReference type="EMBL" id="CAF4353757.1"/>
    </source>
</evidence>